<feature type="region of interest" description="Disordered" evidence="2">
    <location>
        <begin position="375"/>
        <end position="395"/>
    </location>
</feature>
<feature type="compositionally biased region" description="Polar residues" evidence="2">
    <location>
        <begin position="607"/>
        <end position="624"/>
    </location>
</feature>
<keyword evidence="1" id="KW-0175">Coiled coil</keyword>
<feature type="region of interest" description="Disordered" evidence="2">
    <location>
        <begin position="171"/>
        <end position="204"/>
    </location>
</feature>
<feature type="region of interest" description="Disordered" evidence="2">
    <location>
        <begin position="64"/>
        <end position="98"/>
    </location>
</feature>
<feature type="compositionally biased region" description="Basic residues" evidence="2">
    <location>
        <begin position="191"/>
        <end position="204"/>
    </location>
</feature>
<evidence type="ECO:0000313" key="3">
    <source>
        <dbReference type="EMBL" id="CAG2214010.1"/>
    </source>
</evidence>
<dbReference type="AlphaFoldDB" id="A0A8S3RWJ9"/>
<feature type="region of interest" description="Disordered" evidence="2">
    <location>
        <begin position="1"/>
        <end position="28"/>
    </location>
</feature>
<feature type="coiled-coil region" evidence="1">
    <location>
        <begin position="271"/>
        <end position="298"/>
    </location>
</feature>
<organism evidence="3 4">
    <name type="scientific">Mytilus edulis</name>
    <name type="common">Blue mussel</name>
    <dbReference type="NCBI Taxonomy" id="6550"/>
    <lineage>
        <taxon>Eukaryota</taxon>
        <taxon>Metazoa</taxon>
        <taxon>Spiralia</taxon>
        <taxon>Lophotrochozoa</taxon>
        <taxon>Mollusca</taxon>
        <taxon>Bivalvia</taxon>
        <taxon>Autobranchia</taxon>
        <taxon>Pteriomorphia</taxon>
        <taxon>Mytilida</taxon>
        <taxon>Mytiloidea</taxon>
        <taxon>Mytilidae</taxon>
        <taxon>Mytilinae</taxon>
        <taxon>Mytilus</taxon>
    </lineage>
</organism>
<dbReference type="EMBL" id="CAJPWZ010001397">
    <property type="protein sequence ID" value="CAG2214010.1"/>
    <property type="molecule type" value="Genomic_DNA"/>
</dbReference>
<comment type="caution">
    <text evidence="3">The sequence shown here is derived from an EMBL/GenBank/DDBJ whole genome shotgun (WGS) entry which is preliminary data.</text>
</comment>
<sequence length="658" mass="75293">MDGLELQNFRQQNRDSTGLQNSKMSETENKKHIEKILTKRGITAAYFSTSGNVENKVWHHMQQPESMTKEDSGVFLGSSDEDPDSRKSDDFQTPTPISDKELNCENIILKIEQQTTQLTEITLLKSQSSFRGMKIVKFDDRLSIISEKSAETDSQVPFVRDIHMEQKVMVKTKQIQHPPGTKTKSPERQKSFSRKLSSKRKTRRRVKLFQSPNRNVNLDIPQLYQRQNTTELLHLYDEQIPVARASVNRKISNVRNNMFGNNLRDSTKKLQNDLRQTMRKYSTEKSQLLRQLSNLRYQQNQLGDLKLSALSPSTMSESSSVQSSSRYYMAPNIAAHKLNKKKKKTQETKITAIPESSRKEGILKLPVLRQESLSKTLKSRCPSKTTSEWDSGRNNSMQNLPPLHPPPGIAAAKELLQESYKIPKVRDSTRHDITRASLPSRTSKKKVHFAEKHSVSEYGRNEHVDNDFTSPKNYSWSGIPNLSPPISNMDTFSVDSITAYSALPPIYGKNCDTDPNEVIKATQQYKSLYLKMKDPEQRMKTLAEILYSVRLRMIENEQTLKYGINPKHMKNANTLCDFLMSRNHNSSMSMYSVNSELSTTDGRKSGIPSNTAARSGRKSGSLQLQNYLRKMSRSRRPSEEIRMSRMMAQPDIIEAQEV</sequence>
<proteinExistence type="predicted"/>
<keyword evidence="4" id="KW-1185">Reference proteome</keyword>
<dbReference type="OrthoDB" id="6152692at2759"/>
<reference evidence="3" key="1">
    <citation type="submission" date="2021-03" db="EMBL/GenBank/DDBJ databases">
        <authorList>
            <person name="Bekaert M."/>
        </authorList>
    </citation>
    <scope>NUCLEOTIDE SEQUENCE</scope>
</reference>
<gene>
    <name evidence="3" type="ORF">MEDL_27911</name>
</gene>
<name>A0A8S3RWJ9_MYTED</name>
<protein>
    <submittedName>
        <fullName evidence="3">Uncharacterized protein</fullName>
    </submittedName>
</protein>
<evidence type="ECO:0000256" key="1">
    <source>
        <dbReference type="SAM" id="Coils"/>
    </source>
</evidence>
<accession>A0A8S3RWJ9</accession>
<dbReference type="Proteomes" id="UP000683360">
    <property type="component" value="Unassembled WGS sequence"/>
</dbReference>
<evidence type="ECO:0000313" key="4">
    <source>
        <dbReference type="Proteomes" id="UP000683360"/>
    </source>
</evidence>
<feature type="region of interest" description="Disordered" evidence="2">
    <location>
        <begin position="596"/>
        <end position="624"/>
    </location>
</feature>
<feature type="compositionally biased region" description="Polar residues" evidence="2">
    <location>
        <begin position="8"/>
        <end position="24"/>
    </location>
</feature>
<evidence type="ECO:0000256" key="2">
    <source>
        <dbReference type="SAM" id="MobiDB-lite"/>
    </source>
</evidence>